<name>A0A1E7EVF9_9STRA</name>
<sequence>MATSTTTSNTILLSPILEQVQQQQQQLISSFSSLLTSSSSLFDDNSNNNKDLELWTIRLLSGVVTYFGFVISTDRPRGKLELPLLEPTTTTTDSNSKSNDNYYLRVGPSKTAGLGLFVTQSLPKGTILGSYPGVVIPLQQHSESNKVKTLFPECTEYIWRFTDNQYIIDPTNHQTGELDDYCAGGNPSQLFSCLLFNNILPPLSIYSCSTALCRINEPSKGYDVNVITEEDLINRKVIFTLERDVIAGEELYIDYGLTYDRTKYQ</sequence>
<proteinExistence type="predicted"/>
<dbReference type="SUPFAM" id="SSF82199">
    <property type="entry name" value="SET domain"/>
    <property type="match status" value="1"/>
</dbReference>
<dbReference type="PROSITE" id="PS50280">
    <property type="entry name" value="SET"/>
    <property type="match status" value="1"/>
</dbReference>
<dbReference type="Proteomes" id="UP000095751">
    <property type="component" value="Unassembled WGS sequence"/>
</dbReference>
<dbReference type="SMART" id="SM00317">
    <property type="entry name" value="SET"/>
    <property type="match status" value="1"/>
</dbReference>
<feature type="domain" description="SET" evidence="1">
    <location>
        <begin position="99"/>
        <end position="256"/>
    </location>
</feature>
<evidence type="ECO:0000313" key="3">
    <source>
        <dbReference type="Proteomes" id="UP000095751"/>
    </source>
</evidence>
<dbReference type="Pfam" id="PF00856">
    <property type="entry name" value="SET"/>
    <property type="match status" value="1"/>
</dbReference>
<evidence type="ECO:0000313" key="2">
    <source>
        <dbReference type="EMBL" id="OEU09837.1"/>
    </source>
</evidence>
<dbReference type="Gene3D" id="2.170.270.10">
    <property type="entry name" value="SET domain"/>
    <property type="match status" value="1"/>
</dbReference>
<dbReference type="AlphaFoldDB" id="A0A1E7EVF9"/>
<accession>A0A1E7EVF9</accession>
<dbReference type="EMBL" id="KV784374">
    <property type="protein sequence ID" value="OEU09837.1"/>
    <property type="molecule type" value="Genomic_DNA"/>
</dbReference>
<dbReference type="InterPro" id="IPR046341">
    <property type="entry name" value="SET_dom_sf"/>
</dbReference>
<dbReference type="OrthoDB" id="5560686at2759"/>
<gene>
    <name evidence="2" type="ORF">FRACYDRAFT_194758</name>
</gene>
<evidence type="ECO:0000259" key="1">
    <source>
        <dbReference type="PROSITE" id="PS50280"/>
    </source>
</evidence>
<protein>
    <recommendedName>
        <fullName evidence="1">SET domain-containing protein</fullName>
    </recommendedName>
</protein>
<dbReference type="InterPro" id="IPR001214">
    <property type="entry name" value="SET_dom"/>
</dbReference>
<dbReference type="InParanoid" id="A0A1E7EVF9"/>
<keyword evidence="3" id="KW-1185">Reference proteome</keyword>
<reference evidence="2 3" key="1">
    <citation type="submission" date="2016-09" db="EMBL/GenBank/DDBJ databases">
        <title>Extensive genetic diversity and differential bi-allelic expression allows diatom success in the polar Southern Ocean.</title>
        <authorList>
            <consortium name="DOE Joint Genome Institute"/>
            <person name="Mock T."/>
            <person name="Otillar R.P."/>
            <person name="Strauss J."/>
            <person name="Dupont C."/>
            <person name="Frickenhaus S."/>
            <person name="Maumus F."/>
            <person name="Mcmullan M."/>
            <person name="Sanges R."/>
            <person name="Schmutz J."/>
            <person name="Toseland A."/>
            <person name="Valas R."/>
            <person name="Veluchamy A."/>
            <person name="Ward B.J."/>
            <person name="Allen A."/>
            <person name="Barry K."/>
            <person name="Falciatore A."/>
            <person name="Ferrante M."/>
            <person name="Fortunato A.E."/>
            <person name="Gloeckner G."/>
            <person name="Gruber A."/>
            <person name="Hipkin R."/>
            <person name="Janech M."/>
            <person name="Kroth P."/>
            <person name="Leese F."/>
            <person name="Lindquist E."/>
            <person name="Lyon B.R."/>
            <person name="Martin J."/>
            <person name="Mayer C."/>
            <person name="Parker M."/>
            <person name="Quesneville H."/>
            <person name="Raymond J."/>
            <person name="Uhlig C."/>
            <person name="Valentin K.U."/>
            <person name="Worden A.Z."/>
            <person name="Armbrust E.V."/>
            <person name="Bowler C."/>
            <person name="Green B."/>
            <person name="Moulton V."/>
            <person name="Van Oosterhout C."/>
            <person name="Grigoriev I."/>
        </authorList>
    </citation>
    <scope>NUCLEOTIDE SEQUENCE [LARGE SCALE GENOMIC DNA]</scope>
    <source>
        <strain evidence="2 3">CCMP1102</strain>
    </source>
</reference>
<organism evidence="2 3">
    <name type="scientific">Fragilariopsis cylindrus CCMP1102</name>
    <dbReference type="NCBI Taxonomy" id="635003"/>
    <lineage>
        <taxon>Eukaryota</taxon>
        <taxon>Sar</taxon>
        <taxon>Stramenopiles</taxon>
        <taxon>Ochrophyta</taxon>
        <taxon>Bacillariophyta</taxon>
        <taxon>Bacillariophyceae</taxon>
        <taxon>Bacillariophycidae</taxon>
        <taxon>Bacillariales</taxon>
        <taxon>Bacillariaceae</taxon>
        <taxon>Fragilariopsis</taxon>
    </lineage>
</organism>
<dbReference type="KEGG" id="fcy:FRACYDRAFT_194758"/>